<keyword evidence="3" id="KW-1185">Reference proteome</keyword>
<sequence>MANTGHADSYAGEMISGIVSREPRGYSCFGDVNRAAGGPRHLNVPPGLARDKPEPYQKWGITSAALIALHGALDTSVDVPYLELDRLELCLHGRISQYHYTKLPEINMNESACTYAFTQGLTQTWYRCR</sequence>
<dbReference type="InParanoid" id="A0A1X2GYV9"/>
<gene>
    <name evidence="2" type="ORF">BCR43DRAFT_509262</name>
    <name evidence="1" type="ORF">BCR43DRAFT_509297</name>
</gene>
<comment type="caution">
    <text evidence="1">The sequence shown here is derived from an EMBL/GenBank/DDBJ whole genome shotgun (WGS) entry which is preliminary data.</text>
</comment>
<evidence type="ECO:0000313" key="2">
    <source>
        <dbReference type="EMBL" id="ORY89498.1"/>
    </source>
</evidence>
<dbReference type="EMBL" id="MCGN01000016">
    <property type="protein sequence ID" value="ORY89498.1"/>
    <property type="molecule type" value="Genomic_DNA"/>
</dbReference>
<evidence type="ECO:0000313" key="3">
    <source>
        <dbReference type="Proteomes" id="UP000242180"/>
    </source>
</evidence>
<protein>
    <submittedName>
        <fullName evidence="1">Uncharacterized protein</fullName>
    </submittedName>
</protein>
<proteinExistence type="predicted"/>
<accession>A0A1X2GYV9</accession>
<organism evidence="1 3">
    <name type="scientific">Syncephalastrum racemosum</name>
    <name type="common">Filamentous fungus</name>
    <dbReference type="NCBI Taxonomy" id="13706"/>
    <lineage>
        <taxon>Eukaryota</taxon>
        <taxon>Fungi</taxon>
        <taxon>Fungi incertae sedis</taxon>
        <taxon>Mucoromycota</taxon>
        <taxon>Mucoromycotina</taxon>
        <taxon>Mucoromycetes</taxon>
        <taxon>Mucorales</taxon>
        <taxon>Syncephalastraceae</taxon>
        <taxon>Syncephalastrum</taxon>
    </lineage>
</organism>
<name>A0A1X2GYV9_SYNRA</name>
<reference evidence="1 3" key="1">
    <citation type="submission" date="2016-07" db="EMBL/GenBank/DDBJ databases">
        <title>Pervasive Adenine N6-methylation of Active Genes in Fungi.</title>
        <authorList>
            <consortium name="DOE Joint Genome Institute"/>
            <person name="Mondo S.J."/>
            <person name="Dannebaum R.O."/>
            <person name="Kuo R.C."/>
            <person name="Labutti K."/>
            <person name="Haridas S."/>
            <person name="Kuo A."/>
            <person name="Salamov A."/>
            <person name="Ahrendt S.R."/>
            <person name="Lipzen A."/>
            <person name="Sullivan W."/>
            <person name="Andreopoulos W.B."/>
            <person name="Clum A."/>
            <person name="Lindquist E."/>
            <person name="Daum C."/>
            <person name="Ramamoorthy G.K."/>
            <person name="Gryganskyi A."/>
            <person name="Culley D."/>
            <person name="Magnuson J.K."/>
            <person name="James T.Y."/>
            <person name="O'Malley M.A."/>
            <person name="Stajich J.E."/>
            <person name="Spatafora J.W."/>
            <person name="Visel A."/>
            <person name="Grigoriev I.V."/>
        </authorList>
    </citation>
    <scope>NUCLEOTIDE SEQUENCE [LARGE SCALE GENOMIC DNA]</scope>
    <source>
        <strain evidence="1 3">NRRL 2496</strain>
    </source>
</reference>
<dbReference type="Proteomes" id="UP000242180">
    <property type="component" value="Unassembled WGS sequence"/>
</dbReference>
<evidence type="ECO:0000313" key="1">
    <source>
        <dbReference type="EMBL" id="ORY89189.1"/>
    </source>
</evidence>
<dbReference type="EMBL" id="MCGN01000019">
    <property type="protein sequence ID" value="ORY89189.1"/>
    <property type="molecule type" value="Genomic_DNA"/>
</dbReference>
<dbReference type="AlphaFoldDB" id="A0A1X2GYV9"/>